<keyword evidence="5" id="KW-0206">Cytoskeleton</keyword>
<evidence type="ECO:0000256" key="2">
    <source>
        <dbReference type="ARBA" id="ARBA00004186"/>
    </source>
</evidence>
<dbReference type="Proteomes" id="UP000572325">
    <property type="component" value="Unassembled WGS sequence"/>
</dbReference>
<dbReference type="GO" id="GO:0051310">
    <property type="term" value="P:metaphase chromosome alignment"/>
    <property type="evidence" value="ECO:0007669"/>
    <property type="project" value="TreeGrafter"/>
</dbReference>
<comment type="similarity">
    <text evidence="3">Belongs to the INCENP family.</text>
</comment>
<evidence type="ECO:0000256" key="5">
    <source>
        <dbReference type="ARBA" id="ARBA00023212"/>
    </source>
</evidence>
<feature type="non-terminal residue" evidence="9">
    <location>
        <position position="1"/>
    </location>
</feature>
<dbReference type="GO" id="GO:0000776">
    <property type="term" value="C:kinetochore"/>
    <property type="evidence" value="ECO:0007669"/>
    <property type="project" value="TreeGrafter"/>
</dbReference>
<reference evidence="9 10" key="1">
    <citation type="submission" date="2019-09" db="EMBL/GenBank/DDBJ databases">
        <title>Bird 10,000 Genomes (B10K) Project - Family phase.</title>
        <authorList>
            <person name="Zhang G."/>
        </authorList>
    </citation>
    <scope>NUCLEOTIDE SEQUENCE [LARGE SCALE GENOMIC DNA]</scope>
    <source>
        <strain evidence="9">B10K-DU-001-27</strain>
        <tissue evidence="9">Muscle</tissue>
    </source>
</reference>
<feature type="compositionally biased region" description="Basic and acidic residues" evidence="7">
    <location>
        <begin position="199"/>
        <end position="210"/>
    </location>
</feature>
<feature type="non-terminal residue" evidence="9">
    <location>
        <position position="388"/>
    </location>
</feature>
<keyword evidence="6" id="KW-0539">Nucleus</keyword>
<keyword evidence="4" id="KW-0963">Cytoplasm</keyword>
<accession>A0A7K9RZ92</accession>
<proteinExistence type="inferred from homology"/>
<protein>
    <submittedName>
        <fullName evidence="9">INCEA protein</fullName>
    </submittedName>
</protein>
<evidence type="ECO:0000259" key="8">
    <source>
        <dbReference type="Pfam" id="PF03941"/>
    </source>
</evidence>
<organism evidence="9 10">
    <name type="scientific">Sterrhoptilus dennistouni</name>
    <dbReference type="NCBI Taxonomy" id="2585820"/>
    <lineage>
        <taxon>Eukaryota</taxon>
        <taxon>Metazoa</taxon>
        <taxon>Chordata</taxon>
        <taxon>Craniata</taxon>
        <taxon>Vertebrata</taxon>
        <taxon>Euteleostomi</taxon>
        <taxon>Archelosauria</taxon>
        <taxon>Archosauria</taxon>
        <taxon>Dinosauria</taxon>
        <taxon>Saurischia</taxon>
        <taxon>Theropoda</taxon>
        <taxon>Coelurosauria</taxon>
        <taxon>Aves</taxon>
        <taxon>Neognathae</taxon>
        <taxon>Neoaves</taxon>
        <taxon>Telluraves</taxon>
        <taxon>Australaves</taxon>
        <taxon>Passeriformes</taxon>
        <taxon>Sylvioidea</taxon>
        <taxon>Zosteropidae</taxon>
        <taxon>Sterrhoptilus</taxon>
    </lineage>
</organism>
<dbReference type="GO" id="GO:0000281">
    <property type="term" value="P:mitotic cytokinesis"/>
    <property type="evidence" value="ECO:0007669"/>
    <property type="project" value="TreeGrafter"/>
</dbReference>
<dbReference type="GO" id="GO:0030496">
    <property type="term" value="C:midbody"/>
    <property type="evidence" value="ECO:0007669"/>
    <property type="project" value="TreeGrafter"/>
</dbReference>
<gene>
    <name evidence="9" type="primary">Incenpa</name>
    <name evidence="9" type="ORF">STEDEN_R00881</name>
</gene>
<comment type="subcellular location">
    <subcellularLocation>
        <location evidence="2">Cytoplasm</location>
        <location evidence="2">Cytoskeleton</location>
        <location evidence="2">Spindle</location>
    </subcellularLocation>
    <subcellularLocation>
        <location evidence="1">Nucleus</location>
    </subcellularLocation>
</comment>
<evidence type="ECO:0000256" key="3">
    <source>
        <dbReference type="ARBA" id="ARBA00010042"/>
    </source>
</evidence>
<dbReference type="AlphaFoldDB" id="A0A7K9RZ92"/>
<sequence length="388" mass="44968">IKDFIKRNTPTRLHLKSEFFSLQEKERQRLENLRKKQEAEEQRKKKVEEEKRRRQAEMKQKREERLRKALQARERAEQMEEKKKKRVEQKILQSDEKVQNSQVREEKVAEERSKRKGSKKHGEAEARKQKTLKWPYRVVFLFLQEENEQQEPLQKREDEGKERGKTVLELKNLLEQQQLGQAKERCELVPVLEPGIGHGHGEAQRGKEKPPQAQQQPAAVAGKATKVRREGKCRLQGARLDLSRDRKPSLLVQDLSTLGLWWPSQPRKCCFPCSSMHSVWFQKSLSTSCLGSLKGAQGPESPPANENSYGLDLNSDDSTDDESNPRKPVPAWADGAQLQQAIVHQYYHPVDLDALFGAIPSPKLEDIFYKNKPRYFKRTSSAVWPSPP</sequence>
<evidence type="ECO:0000256" key="7">
    <source>
        <dbReference type="SAM" id="MobiDB-lite"/>
    </source>
</evidence>
<dbReference type="PANTHER" id="PTHR13142">
    <property type="entry name" value="INNER CENTROMERE PROTEIN"/>
    <property type="match status" value="1"/>
</dbReference>
<feature type="region of interest" description="Disordered" evidence="7">
    <location>
        <begin position="31"/>
        <end position="128"/>
    </location>
</feature>
<evidence type="ECO:0000256" key="6">
    <source>
        <dbReference type="ARBA" id="ARBA00023242"/>
    </source>
</evidence>
<dbReference type="GO" id="GO:1990385">
    <property type="term" value="C:meiotic spindle midzone"/>
    <property type="evidence" value="ECO:0007669"/>
    <property type="project" value="TreeGrafter"/>
</dbReference>
<dbReference type="GO" id="GO:0051257">
    <property type="term" value="P:meiotic spindle midzone assembly"/>
    <property type="evidence" value="ECO:0007669"/>
    <property type="project" value="TreeGrafter"/>
</dbReference>
<feature type="compositionally biased region" description="Basic and acidic residues" evidence="7">
    <location>
        <begin position="31"/>
        <end position="82"/>
    </location>
</feature>
<evidence type="ECO:0000313" key="10">
    <source>
        <dbReference type="Proteomes" id="UP000572325"/>
    </source>
</evidence>
<dbReference type="GO" id="GO:0005634">
    <property type="term" value="C:nucleus"/>
    <property type="evidence" value="ECO:0007669"/>
    <property type="project" value="UniProtKB-SubCell"/>
</dbReference>
<dbReference type="Pfam" id="PF03941">
    <property type="entry name" value="INCENP_ARK-bind"/>
    <property type="match status" value="1"/>
</dbReference>
<comment type="caution">
    <text evidence="9">The sequence shown here is derived from an EMBL/GenBank/DDBJ whole genome shotgun (WGS) entry which is preliminary data.</text>
</comment>
<dbReference type="Gene3D" id="6.10.250.2990">
    <property type="match status" value="1"/>
</dbReference>
<feature type="region of interest" description="Disordered" evidence="7">
    <location>
        <begin position="292"/>
        <end position="331"/>
    </location>
</feature>
<feature type="compositionally biased region" description="Basic and acidic residues" evidence="7">
    <location>
        <begin position="93"/>
        <end position="113"/>
    </location>
</feature>
<evidence type="ECO:0000256" key="1">
    <source>
        <dbReference type="ARBA" id="ARBA00004123"/>
    </source>
</evidence>
<name>A0A7K9RZ92_9PASS</name>
<evidence type="ECO:0000313" key="9">
    <source>
        <dbReference type="EMBL" id="NXI29265.1"/>
    </source>
</evidence>
<feature type="domain" description="Inner centromere protein ARK-binding" evidence="8">
    <location>
        <begin position="312"/>
        <end position="368"/>
    </location>
</feature>
<dbReference type="PANTHER" id="PTHR13142:SF3">
    <property type="entry name" value="INNER CENTROMERE PROTEIN ARK-BINDING DOMAIN-CONTAINING PROTEIN"/>
    <property type="match status" value="1"/>
</dbReference>
<evidence type="ECO:0000256" key="4">
    <source>
        <dbReference type="ARBA" id="ARBA00022490"/>
    </source>
</evidence>
<feature type="region of interest" description="Disordered" evidence="7">
    <location>
        <begin position="195"/>
        <end position="227"/>
    </location>
</feature>
<dbReference type="EMBL" id="VWZU01013197">
    <property type="protein sequence ID" value="NXI29265.1"/>
    <property type="molecule type" value="Genomic_DNA"/>
</dbReference>
<keyword evidence="10" id="KW-1185">Reference proteome</keyword>
<dbReference type="InterPro" id="IPR005635">
    <property type="entry name" value="Inner_centromere_prot_ARK-bd"/>
</dbReference>
<dbReference type="GO" id="GO:0032133">
    <property type="term" value="C:chromosome passenger complex"/>
    <property type="evidence" value="ECO:0007669"/>
    <property type="project" value="TreeGrafter"/>
</dbReference>